<dbReference type="Proteomes" id="UP001221757">
    <property type="component" value="Unassembled WGS sequence"/>
</dbReference>
<evidence type="ECO:0000313" key="3">
    <source>
        <dbReference type="Proteomes" id="UP001221757"/>
    </source>
</evidence>
<dbReference type="AlphaFoldDB" id="A0AAD7MBW0"/>
<feature type="region of interest" description="Disordered" evidence="1">
    <location>
        <begin position="117"/>
        <end position="138"/>
    </location>
</feature>
<feature type="region of interest" description="Disordered" evidence="1">
    <location>
        <begin position="157"/>
        <end position="180"/>
    </location>
</feature>
<comment type="caution">
    <text evidence="2">The sequence shown here is derived from an EMBL/GenBank/DDBJ whole genome shotgun (WGS) entry which is preliminary data.</text>
</comment>
<reference evidence="2" key="1">
    <citation type="submission" date="2023-03" db="EMBL/GenBank/DDBJ databases">
        <title>Massive genome expansion in bonnet fungi (Mycena s.s.) driven by repeated elements and novel gene families across ecological guilds.</title>
        <authorList>
            <consortium name="Lawrence Berkeley National Laboratory"/>
            <person name="Harder C.B."/>
            <person name="Miyauchi S."/>
            <person name="Viragh M."/>
            <person name="Kuo A."/>
            <person name="Thoen E."/>
            <person name="Andreopoulos B."/>
            <person name="Lu D."/>
            <person name="Skrede I."/>
            <person name="Drula E."/>
            <person name="Henrissat B."/>
            <person name="Morin E."/>
            <person name="Kohler A."/>
            <person name="Barry K."/>
            <person name="LaButti K."/>
            <person name="Morin E."/>
            <person name="Salamov A."/>
            <person name="Lipzen A."/>
            <person name="Mereny Z."/>
            <person name="Hegedus B."/>
            <person name="Baldrian P."/>
            <person name="Stursova M."/>
            <person name="Weitz H."/>
            <person name="Taylor A."/>
            <person name="Grigoriev I.V."/>
            <person name="Nagy L.G."/>
            <person name="Martin F."/>
            <person name="Kauserud H."/>
        </authorList>
    </citation>
    <scope>NUCLEOTIDE SEQUENCE</scope>
    <source>
        <strain evidence="2">CBHHK067</strain>
    </source>
</reference>
<feature type="compositionally biased region" description="Polar residues" evidence="1">
    <location>
        <begin position="170"/>
        <end position="180"/>
    </location>
</feature>
<name>A0AAD7MBW0_MYCRO</name>
<keyword evidence="3" id="KW-1185">Reference proteome</keyword>
<dbReference type="EMBL" id="JARKIE010000002">
    <property type="protein sequence ID" value="KAJ7709741.1"/>
    <property type="molecule type" value="Genomic_DNA"/>
</dbReference>
<feature type="compositionally biased region" description="Acidic residues" evidence="1">
    <location>
        <begin position="61"/>
        <end position="76"/>
    </location>
</feature>
<gene>
    <name evidence="2" type="ORF">B0H17DRAFT_235688</name>
</gene>
<proteinExistence type="predicted"/>
<protein>
    <submittedName>
        <fullName evidence="2">Uncharacterized protein</fullName>
    </submittedName>
</protein>
<feature type="region of interest" description="Disordered" evidence="1">
    <location>
        <begin position="53"/>
        <end position="101"/>
    </location>
</feature>
<accession>A0AAD7MBW0</accession>
<sequence>MPSLRRSFSSPSVRRAITPYAAPGTHGSGHRRSTGSETSNRRVLADIEWWRVADGQRDVVPEQESDDLEEDQEDDMGAGGELGAERPSTPAQWSQHLPGSPEMPVVEMAALSIAPATPRRHALESSSSSLESTPETADVQAEHPYLDLGALNFGMQDTDVPSPAVRRARSGTSPPLLSTRSHSFADFASHERQYADFAVSPLSSAPIFSN</sequence>
<organism evidence="2 3">
    <name type="scientific">Mycena rosella</name>
    <name type="common">Pink bonnet</name>
    <name type="synonym">Agaricus rosellus</name>
    <dbReference type="NCBI Taxonomy" id="1033263"/>
    <lineage>
        <taxon>Eukaryota</taxon>
        <taxon>Fungi</taxon>
        <taxon>Dikarya</taxon>
        <taxon>Basidiomycota</taxon>
        <taxon>Agaricomycotina</taxon>
        <taxon>Agaricomycetes</taxon>
        <taxon>Agaricomycetidae</taxon>
        <taxon>Agaricales</taxon>
        <taxon>Marasmiineae</taxon>
        <taxon>Mycenaceae</taxon>
        <taxon>Mycena</taxon>
    </lineage>
</organism>
<feature type="region of interest" description="Disordered" evidence="1">
    <location>
        <begin position="1"/>
        <end position="40"/>
    </location>
</feature>
<evidence type="ECO:0000256" key="1">
    <source>
        <dbReference type="SAM" id="MobiDB-lite"/>
    </source>
</evidence>
<feature type="compositionally biased region" description="Polar residues" evidence="1">
    <location>
        <begin position="1"/>
        <end position="12"/>
    </location>
</feature>
<evidence type="ECO:0000313" key="2">
    <source>
        <dbReference type="EMBL" id="KAJ7709741.1"/>
    </source>
</evidence>